<dbReference type="OrthoDB" id="284473at2759"/>
<dbReference type="PANTHER" id="PTHR13246:SF1">
    <property type="entry name" value="CYTOSOLIC ENDO-BETA-N-ACETYLGLUCOSAMINIDASE"/>
    <property type="match status" value="1"/>
</dbReference>
<reference evidence="2" key="1">
    <citation type="submission" date="2022-01" db="UniProtKB">
        <authorList>
            <consortium name="EnsemblMetazoa"/>
        </authorList>
    </citation>
    <scope>IDENTIFICATION</scope>
</reference>
<dbReference type="GO" id="GO:0033925">
    <property type="term" value="F:mannosyl-glycoprotein endo-beta-N-acetylglucosaminidase activity"/>
    <property type="evidence" value="ECO:0007669"/>
    <property type="project" value="UniProtKB-EC"/>
</dbReference>
<dbReference type="InterPro" id="IPR017853">
    <property type="entry name" value="GH"/>
</dbReference>
<dbReference type="KEGG" id="clec:106673947"/>
<evidence type="ECO:0000313" key="3">
    <source>
        <dbReference type="Proteomes" id="UP000494040"/>
    </source>
</evidence>
<dbReference type="SUPFAM" id="SSF51445">
    <property type="entry name" value="(Trans)glycosidases"/>
    <property type="match status" value="1"/>
</dbReference>
<organism evidence="2 3">
    <name type="scientific">Cimex lectularius</name>
    <name type="common">Bed bug</name>
    <name type="synonym">Acanthia lectularia</name>
    <dbReference type="NCBI Taxonomy" id="79782"/>
    <lineage>
        <taxon>Eukaryota</taxon>
        <taxon>Metazoa</taxon>
        <taxon>Ecdysozoa</taxon>
        <taxon>Arthropoda</taxon>
        <taxon>Hexapoda</taxon>
        <taxon>Insecta</taxon>
        <taxon>Pterygota</taxon>
        <taxon>Neoptera</taxon>
        <taxon>Paraneoptera</taxon>
        <taxon>Hemiptera</taxon>
        <taxon>Heteroptera</taxon>
        <taxon>Panheteroptera</taxon>
        <taxon>Cimicomorpha</taxon>
        <taxon>Cimicidae</taxon>
        <taxon>Cimex</taxon>
    </lineage>
</organism>
<dbReference type="Proteomes" id="UP000494040">
    <property type="component" value="Unassembled WGS sequence"/>
</dbReference>
<dbReference type="GO" id="GO:0005829">
    <property type="term" value="C:cytosol"/>
    <property type="evidence" value="ECO:0007669"/>
    <property type="project" value="UniProtKB-SubCell"/>
</dbReference>
<evidence type="ECO:0000313" key="2">
    <source>
        <dbReference type="EnsemblMetazoa" id="XP_014261831.1"/>
    </source>
</evidence>
<dbReference type="Pfam" id="PF03644">
    <property type="entry name" value="Glyco_hydro_85"/>
    <property type="match status" value="1"/>
</dbReference>
<dbReference type="InterPro" id="IPR005201">
    <property type="entry name" value="TIM_ENGase"/>
</dbReference>
<dbReference type="EnsemblMetazoa" id="XM_014406345.2">
    <property type="protein sequence ID" value="XP_014261831.1"/>
    <property type="gene ID" value="LOC106673947"/>
</dbReference>
<dbReference type="OMA" id="GWTHETL"/>
<proteinExistence type="predicted"/>
<dbReference type="AlphaFoldDB" id="A0A8I6SDG3"/>
<name>A0A8I6SDG3_CIMLE</name>
<keyword evidence="3" id="KW-1185">Reference proteome</keyword>
<dbReference type="PANTHER" id="PTHR13246">
    <property type="entry name" value="ENDO BETA N-ACETYLGLUCOSAMINIDASE"/>
    <property type="match status" value="1"/>
</dbReference>
<protein>
    <recommendedName>
        <fullName evidence="1">Cytosolic endo-beta-N-acetylglucosaminidase TIM barrel domain-containing protein</fullName>
    </recommendedName>
</protein>
<dbReference type="RefSeq" id="XP_014261831.1">
    <property type="nucleotide sequence ID" value="XM_014406345.2"/>
</dbReference>
<dbReference type="Gene3D" id="2.60.120.260">
    <property type="entry name" value="Galactose-binding domain-like"/>
    <property type="match status" value="1"/>
</dbReference>
<sequence length="558" mass="65261">MEDPNTDSVCRPFTHVDMIIDWRAPEVTSTWAFHVVELRRRSNFCVKGYSKCTAGAVPPQLLKRSECPKTLYCHDMQGGYLEDKYSFGSQKKDEFQFFRWSGIDIFVYFTRNLLTVPPLGWINAAHRNGVIVLGTLVSEPGTECIWDLILHSDESVDNFAINMASICFYYGFEGYLLNIEHDIVCEKVELFIYFIETLRRHLKSIDEDNLLIFYDSLTYPEGRHEYQNVLNDNNWVYFNLTDGIFINYNWLESYLSSMKEYLNVSPDRVVDVFLGVDVYGRGSQNGEFRTDKTIEKVRKYGMSVALFAPSWVYESSSNRKEYIQNDYQFWNQCYEHMYIAGTTVLPFQTCFSIGHGNNYYENGNIRQAGPWYNLARMAIQPSETIGYEGYVDNTCMCYYELDAYKGGGCLLIKQYEGEPHYDRLFMCDFKVRKNDKLIFKYVSKNNVQGTDTRLEFLIAYTNEDFQPSTRCITMPKDAPEVMSPDEHIGLWLTHEFVITCPADISIIEIALKLVGDRVSELLLGKLYIDLIQDQPYFDERFRTLRYRPWYKNISRECI</sequence>
<dbReference type="GeneID" id="106673947"/>
<evidence type="ECO:0000259" key="1">
    <source>
        <dbReference type="Pfam" id="PF03644"/>
    </source>
</evidence>
<dbReference type="InterPro" id="IPR032979">
    <property type="entry name" value="ENGase"/>
</dbReference>
<accession>A0A8I6SDG3</accession>
<dbReference type="Gene3D" id="3.20.20.80">
    <property type="entry name" value="Glycosidases"/>
    <property type="match status" value="1"/>
</dbReference>
<feature type="domain" description="Cytosolic endo-beta-N-acetylglucosaminidase TIM barrel" evidence="1">
    <location>
        <begin position="81"/>
        <end position="359"/>
    </location>
</feature>